<dbReference type="AlphaFoldDB" id="A0A914W7J5"/>
<keyword evidence="3" id="KW-1185">Reference proteome</keyword>
<keyword evidence="1" id="KW-0727">SH2 domain</keyword>
<dbReference type="InterPro" id="IPR001217">
    <property type="entry name" value="STAT"/>
</dbReference>
<evidence type="ECO:0000313" key="3">
    <source>
        <dbReference type="Proteomes" id="UP000887566"/>
    </source>
</evidence>
<dbReference type="GO" id="GO:0007165">
    <property type="term" value="P:signal transduction"/>
    <property type="evidence" value="ECO:0007669"/>
    <property type="project" value="InterPro"/>
</dbReference>
<dbReference type="Gene3D" id="1.10.238.10">
    <property type="entry name" value="EF-hand"/>
    <property type="match status" value="1"/>
</dbReference>
<dbReference type="Proteomes" id="UP000887566">
    <property type="component" value="Unplaced"/>
</dbReference>
<organism evidence="3 4">
    <name type="scientific">Plectus sambesii</name>
    <dbReference type="NCBI Taxonomy" id="2011161"/>
    <lineage>
        <taxon>Eukaryota</taxon>
        <taxon>Metazoa</taxon>
        <taxon>Ecdysozoa</taxon>
        <taxon>Nematoda</taxon>
        <taxon>Chromadorea</taxon>
        <taxon>Plectida</taxon>
        <taxon>Plectina</taxon>
        <taxon>Plectoidea</taxon>
        <taxon>Plectidae</taxon>
        <taxon>Plectus</taxon>
    </lineage>
</organism>
<proteinExistence type="predicted"/>
<name>A0A914W7J5_9BILA</name>
<feature type="compositionally biased region" description="Low complexity" evidence="2">
    <location>
        <begin position="233"/>
        <end position="247"/>
    </location>
</feature>
<accession>A0A914W7J5</accession>
<evidence type="ECO:0000313" key="4">
    <source>
        <dbReference type="WBParaSite" id="PSAMB.scaffold3459size18200.g21531.t1"/>
    </source>
</evidence>
<dbReference type="GO" id="GO:0003700">
    <property type="term" value="F:DNA-binding transcription factor activity"/>
    <property type="evidence" value="ECO:0007669"/>
    <property type="project" value="InterPro"/>
</dbReference>
<dbReference type="SUPFAM" id="SSF55550">
    <property type="entry name" value="SH2 domain"/>
    <property type="match status" value="1"/>
</dbReference>
<protein>
    <submittedName>
        <fullName evidence="4">SH2 domain-containing protein</fullName>
    </submittedName>
</protein>
<evidence type="ECO:0000256" key="2">
    <source>
        <dbReference type="SAM" id="MobiDB-lite"/>
    </source>
</evidence>
<feature type="region of interest" description="Disordered" evidence="2">
    <location>
        <begin position="174"/>
        <end position="212"/>
    </location>
</feature>
<evidence type="ECO:0000256" key="1">
    <source>
        <dbReference type="ARBA" id="ARBA00022999"/>
    </source>
</evidence>
<dbReference type="WBParaSite" id="PSAMB.scaffold3459size18200.g21531.t1">
    <property type="protein sequence ID" value="PSAMB.scaffold3459size18200.g21531.t1"/>
    <property type="gene ID" value="PSAMB.scaffold3459size18200.g21531"/>
</dbReference>
<feature type="region of interest" description="Disordered" evidence="2">
    <location>
        <begin position="230"/>
        <end position="299"/>
    </location>
</feature>
<feature type="compositionally biased region" description="Polar residues" evidence="2">
    <location>
        <begin position="248"/>
        <end position="299"/>
    </location>
</feature>
<reference evidence="4" key="1">
    <citation type="submission" date="2022-11" db="UniProtKB">
        <authorList>
            <consortium name="WormBaseParasite"/>
        </authorList>
    </citation>
    <scope>IDENTIFICATION</scope>
</reference>
<dbReference type="PANTHER" id="PTHR11801">
    <property type="entry name" value="SIGNAL TRANSDUCER AND ACTIVATOR OF TRANSCRIPTION"/>
    <property type="match status" value="1"/>
</dbReference>
<sequence length="374" mass="41339">MNISKDMPMVTYQRFAKDKIASGIKFSFWTWFYSICTLINSDLLPYWEKGCLMGFLSREEIAQKLGSMNMPAFLLRFSDSQLGTVSVSSFKHDGTGAMKHLPFLLESEKLEKAGSLIELLRDFDQLRAVRHFCDKDYVMKDKGFFFEDPDLQTKKKEADAGPTATGYHKIKMVMKGGDDDEDDASDRTPSTLASPEVFYPSRSPTRSPSDSMLISPYADAAAVQSPYFVGEQQNSPYSPYNMSSPQNISGNPSSPARNNSSGITSSPVNGGYLSNSAPFLQGNGFPQSSQNYGGQTSFQNSMSCADEDVLDFFPNIQLNNMNGPSFYVETLGQESATGDDFSSAYASSITRNLSHMEVSDVDSDLNEAKKLKRS</sequence>
<dbReference type="Gene3D" id="3.30.505.10">
    <property type="entry name" value="SH2 domain"/>
    <property type="match status" value="1"/>
</dbReference>
<dbReference type="InterPro" id="IPR036860">
    <property type="entry name" value="SH2_dom_sf"/>
</dbReference>
<feature type="compositionally biased region" description="Low complexity" evidence="2">
    <location>
        <begin position="200"/>
        <end position="211"/>
    </location>
</feature>